<organism evidence="3 4">
    <name type="scientific">Methanosarcina barkeri 3</name>
    <dbReference type="NCBI Taxonomy" id="1434107"/>
    <lineage>
        <taxon>Archaea</taxon>
        <taxon>Methanobacteriati</taxon>
        <taxon>Methanobacteriota</taxon>
        <taxon>Stenosarchaea group</taxon>
        <taxon>Methanomicrobia</taxon>
        <taxon>Methanosarcinales</taxon>
        <taxon>Methanosarcinaceae</taxon>
        <taxon>Methanosarcina</taxon>
    </lineage>
</organism>
<keyword evidence="4" id="KW-1185">Reference proteome</keyword>
<feature type="transmembrane region" description="Helical" evidence="2">
    <location>
        <begin position="415"/>
        <end position="435"/>
    </location>
</feature>
<feature type="compositionally biased region" description="Gly residues" evidence="1">
    <location>
        <begin position="459"/>
        <end position="468"/>
    </location>
</feature>
<keyword evidence="2" id="KW-0812">Transmembrane</keyword>
<feature type="compositionally biased region" description="Basic and acidic residues" evidence="1">
    <location>
        <begin position="352"/>
        <end position="361"/>
    </location>
</feature>
<dbReference type="RefSeq" id="WP_048106849.1">
    <property type="nucleotide sequence ID" value="NZ_CP009517.1"/>
</dbReference>
<feature type="compositionally biased region" description="Basic and acidic residues" evidence="1">
    <location>
        <begin position="440"/>
        <end position="457"/>
    </location>
</feature>
<dbReference type="KEGG" id="mbak:MSBR3_0924"/>
<dbReference type="PANTHER" id="PTHR35902:SF3">
    <property type="entry name" value="NPCBM-ASSOCIATED, NEW3 DOMAIN OF ALPHA-GALACTOSIDASE"/>
    <property type="match status" value="1"/>
</dbReference>
<feature type="compositionally biased region" description="Low complexity" evidence="1">
    <location>
        <begin position="341"/>
        <end position="351"/>
    </location>
</feature>
<proteinExistence type="predicted"/>
<keyword evidence="2" id="KW-1133">Transmembrane helix</keyword>
<evidence type="ECO:0000256" key="1">
    <source>
        <dbReference type="SAM" id="MobiDB-lite"/>
    </source>
</evidence>
<dbReference type="Proteomes" id="UP000033066">
    <property type="component" value="Chromosome"/>
</dbReference>
<dbReference type="AlphaFoldDB" id="A0A0E3SKN4"/>
<evidence type="ECO:0000313" key="3">
    <source>
        <dbReference type="EMBL" id="AKB81502.1"/>
    </source>
</evidence>
<name>A0A0E3SKN4_METBA</name>
<feature type="region of interest" description="Disordered" evidence="1">
    <location>
        <begin position="336"/>
        <end position="368"/>
    </location>
</feature>
<evidence type="ECO:0000256" key="2">
    <source>
        <dbReference type="SAM" id="Phobius"/>
    </source>
</evidence>
<feature type="region of interest" description="Disordered" evidence="1">
    <location>
        <begin position="439"/>
        <end position="468"/>
    </location>
</feature>
<dbReference type="GeneID" id="24788416"/>
<gene>
    <name evidence="3" type="ORF">MSBR3_0924</name>
</gene>
<dbReference type="HOGENOM" id="CLU_053088_0_0_2"/>
<dbReference type="Gene3D" id="2.60.40.10">
    <property type="entry name" value="Immunoglobulins"/>
    <property type="match status" value="1"/>
</dbReference>
<protein>
    <recommendedName>
        <fullName evidence="5">NPCBM-associated, NEW3 domain of alpha-galactosidase</fullName>
    </recommendedName>
</protein>
<reference evidence="3" key="1">
    <citation type="submission" date="2014-07" db="EMBL/GenBank/DDBJ databases">
        <title>Methanogenic archaea and the global carbon cycle.</title>
        <authorList>
            <person name="Henriksen J.R."/>
            <person name="Luke J."/>
            <person name="Reinhart S."/>
            <person name="Benedict M.N."/>
            <person name="Youngblut N.D."/>
            <person name="Metcalf M.E."/>
            <person name="Whitaker R.J."/>
            <person name="Metcalf W.W."/>
        </authorList>
    </citation>
    <scope>NUCLEOTIDE SEQUENCE [LARGE SCALE GENOMIC DNA]</scope>
    <source>
        <strain evidence="3">3</strain>
    </source>
</reference>
<evidence type="ECO:0000313" key="4">
    <source>
        <dbReference type="Proteomes" id="UP000033066"/>
    </source>
</evidence>
<evidence type="ECO:0008006" key="5">
    <source>
        <dbReference type="Google" id="ProtNLM"/>
    </source>
</evidence>
<dbReference type="PANTHER" id="PTHR35902">
    <property type="entry name" value="S-LAYER DOMAIN-LIKE PROTEIN-RELATED"/>
    <property type="match status" value="1"/>
</dbReference>
<sequence>MKKFSLLKILLLYLVFICLGAGTALASNGNIQSSFLEVDLTKQNPDAARPGEPVELTVSIQNVGNADLKDIVVTVNPKYPFSKISGEDLTKKVSYLNARQDDDDAAVLKFKLMTDANASEGTYDIDITTTAKESGSSSNVITITKTIQLEVRGKEYAQIVTINKASIDLAKEEPLEFIITNTGNSPLKNMVISWKDPKGVILPVYSDNTKYIKYLAAGDSVTVSYSVMADVNADPGLYTLNVNLSFEDYNSNEKNIATTAGLFVGGETDFDVSFSESDQGEISLSVANVGNNMAYSVKVSVPDQNGYRVSGSSSTIVGNLEKGDYTIASFNVASTQGVGGTESSAGTSGEAARAREKDENVTSKGSNPLKVQIEYTDARGERVTVDKEVKLETTAGSMTAQGRARPGAAGNSSGFSSYLVYIVLIAVAGAGLIIYRKKRQTEGEKQSENKKPEDQKHGSGTGSGTIRD</sequence>
<dbReference type="STRING" id="1434107.MSBR3_0924"/>
<keyword evidence="2" id="KW-0472">Membrane</keyword>
<dbReference type="PATRIC" id="fig|1434107.4.peg.1218"/>
<dbReference type="EMBL" id="CP009517">
    <property type="protein sequence ID" value="AKB81502.1"/>
    <property type="molecule type" value="Genomic_DNA"/>
</dbReference>
<accession>A0A0E3SKN4</accession>
<dbReference type="InterPro" id="IPR013783">
    <property type="entry name" value="Ig-like_fold"/>
</dbReference>
<dbReference type="OrthoDB" id="56770at2157"/>